<dbReference type="AlphaFoldDB" id="A0A0C2NDG6"/>
<reference evidence="1 2" key="1">
    <citation type="journal article" date="2014" name="Genome Biol. Evol.">
        <title>The genome of the myxosporean Thelohanellus kitauei shows adaptations to nutrient acquisition within its fish host.</title>
        <authorList>
            <person name="Yang Y."/>
            <person name="Xiong J."/>
            <person name="Zhou Z."/>
            <person name="Huo F."/>
            <person name="Miao W."/>
            <person name="Ran C."/>
            <person name="Liu Y."/>
            <person name="Zhang J."/>
            <person name="Feng J."/>
            <person name="Wang M."/>
            <person name="Wang M."/>
            <person name="Wang L."/>
            <person name="Yao B."/>
        </authorList>
    </citation>
    <scope>NUCLEOTIDE SEQUENCE [LARGE SCALE GENOMIC DNA]</scope>
    <source>
        <strain evidence="1">Wuqing</strain>
    </source>
</reference>
<organism evidence="1 2">
    <name type="scientific">Thelohanellus kitauei</name>
    <name type="common">Myxosporean</name>
    <dbReference type="NCBI Taxonomy" id="669202"/>
    <lineage>
        <taxon>Eukaryota</taxon>
        <taxon>Metazoa</taxon>
        <taxon>Cnidaria</taxon>
        <taxon>Myxozoa</taxon>
        <taxon>Myxosporea</taxon>
        <taxon>Bivalvulida</taxon>
        <taxon>Platysporina</taxon>
        <taxon>Myxobolidae</taxon>
        <taxon>Thelohanellus</taxon>
    </lineage>
</organism>
<dbReference type="EMBL" id="JWZT01000441">
    <property type="protein sequence ID" value="KII74350.1"/>
    <property type="molecule type" value="Genomic_DNA"/>
</dbReference>
<protein>
    <recommendedName>
        <fullName evidence="3">Oral cancer-overexpressed protein 1</fullName>
    </recommendedName>
</protein>
<name>A0A0C2NDG6_THEKT</name>
<accession>A0A0C2NDG6</accession>
<evidence type="ECO:0008006" key="3">
    <source>
        <dbReference type="Google" id="ProtNLM"/>
    </source>
</evidence>
<keyword evidence="2" id="KW-1185">Reference proteome</keyword>
<sequence length="131" mass="15628">MSDMEDLFLVEDKIFEKTYTEYFTRDFSHEFSQQFRSGFKQGVSKGEELGSLVSFMILAKKKHEKAFEAPRFRKMFDEVVDLAKSINFSDFEESVFNEAVKKIRQHVTFISSHFKDLKPYKHQKQESQEQF</sequence>
<dbReference type="Proteomes" id="UP000031668">
    <property type="component" value="Unassembled WGS sequence"/>
</dbReference>
<gene>
    <name evidence="1" type="ORF">RF11_15285</name>
</gene>
<evidence type="ECO:0000313" key="1">
    <source>
        <dbReference type="EMBL" id="KII74350.1"/>
    </source>
</evidence>
<evidence type="ECO:0000313" key="2">
    <source>
        <dbReference type="Proteomes" id="UP000031668"/>
    </source>
</evidence>
<proteinExistence type="predicted"/>
<comment type="caution">
    <text evidence="1">The sequence shown here is derived from an EMBL/GenBank/DDBJ whole genome shotgun (WGS) entry which is preliminary data.</text>
</comment>